<keyword evidence="1" id="KW-1133">Transmembrane helix</keyword>
<dbReference type="Proteomes" id="UP000250080">
    <property type="component" value="Chromosome I"/>
</dbReference>
<feature type="transmembrane region" description="Helical" evidence="1">
    <location>
        <begin position="136"/>
        <end position="161"/>
    </location>
</feature>
<protein>
    <submittedName>
        <fullName evidence="2">Integral membrane transport protein</fullName>
    </submittedName>
</protein>
<proteinExistence type="predicted"/>
<evidence type="ECO:0000256" key="1">
    <source>
        <dbReference type="SAM" id="Phobius"/>
    </source>
</evidence>
<dbReference type="OrthoDB" id="3261041at2"/>
<feature type="transmembrane region" description="Helical" evidence="1">
    <location>
        <begin position="232"/>
        <end position="251"/>
    </location>
</feature>
<reference evidence="2 3" key="1">
    <citation type="submission" date="2016-09" db="EMBL/GenBank/DDBJ databases">
        <authorList>
            <person name="Laine KS P."/>
        </authorList>
    </citation>
    <scope>NUCLEOTIDE SEQUENCE [LARGE SCALE GENOMIC DNA]</scope>
    <source>
        <strain evidence="2">PFRJS-23</strain>
    </source>
</reference>
<name>A0A0A8RZ33_9ACTN</name>
<feature type="transmembrane region" description="Helical" evidence="1">
    <location>
        <begin position="173"/>
        <end position="193"/>
    </location>
</feature>
<dbReference type="OMA" id="GWAVMPL"/>
<organism evidence="2 3">
    <name type="scientific">Propionibacterium freudenreichii</name>
    <dbReference type="NCBI Taxonomy" id="1744"/>
    <lineage>
        <taxon>Bacteria</taxon>
        <taxon>Bacillati</taxon>
        <taxon>Actinomycetota</taxon>
        <taxon>Actinomycetes</taxon>
        <taxon>Propionibacteriales</taxon>
        <taxon>Propionibacteriaceae</taxon>
        <taxon>Propionibacterium</taxon>
    </lineage>
</organism>
<keyword evidence="1" id="KW-0812">Transmembrane</keyword>
<feature type="transmembrane region" description="Helical" evidence="1">
    <location>
        <begin position="339"/>
        <end position="360"/>
    </location>
</feature>
<feature type="transmembrane region" description="Helical" evidence="1">
    <location>
        <begin position="24"/>
        <end position="48"/>
    </location>
</feature>
<evidence type="ECO:0000313" key="3">
    <source>
        <dbReference type="Proteomes" id="UP000250080"/>
    </source>
</evidence>
<feature type="transmembrane region" description="Helical" evidence="1">
    <location>
        <begin position="408"/>
        <end position="435"/>
    </location>
</feature>
<gene>
    <name evidence="2" type="ORF">PFR_JS23_1669</name>
</gene>
<feature type="transmembrane region" description="Helical" evidence="1">
    <location>
        <begin position="205"/>
        <end position="226"/>
    </location>
</feature>
<feature type="transmembrane region" description="Helical" evidence="1">
    <location>
        <begin position="456"/>
        <end position="480"/>
    </location>
</feature>
<sequence length="530" mass="55789">MVGTLAKLQLTLAWRGVRSSTGRIIGTVIMGIYGLGLTALLVFGLVMMRTPAMDAWRGPVLTLAFGLVTLGWPLITMFTAGSNELLDPGRFALFPVTARQLIPGLFAAAMLGAGALDTALLALGTVISWSGGLGTAMAAAVGAVLGVATCVISARALTALMSRVLASRRFRDVGGVAFFAVIMAVSFGMQFGSRIFADSGAPQDVIFIAARITSWTPFGWAWALPWDVAQGAWLPAAAHLVLAAALVWALLRLWERSLARALVSPLDSAAVGGTVKSGRFDFLAPRGPIGAVARRDLRYWRRDPRRLIQLLAVIVVPVFMFAPGLAQGMSQGSNFAVDFAAVLGGVIVASTLAWSISYDGSALWMQVLSGVTGREDRIGRCWSVTIVTAPYLLVVLFGSLFLTGDWQLLPGLIGALITAFGSSLGVGSLVGALWQQAMPAPGGNVFSRGSGTTAENFLGSMIAMIAPIVLTAPNLALAIVSWWKPWAGWAAIVVGLVIGSLACWAGVRLGGRHLDNHWPEVLNKVKETHA</sequence>
<keyword evidence="1" id="KW-0472">Membrane</keyword>
<dbReference type="RefSeq" id="WP_013160532.1">
    <property type="nucleotide sequence ID" value="NZ_CCYN01000002.1"/>
</dbReference>
<dbReference type="AlphaFoldDB" id="A0A0A8RZ33"/>
<feature type="transmembrane region" description="Helical" evidence="1">
    <location>
        <begin position="101"/>
        <end position="124"/>
    </location>
</feature>
<evidence type="ECO:0000313" key="2">
    <source>
        <dbReference type="EMBL" id="SCQ80469.1"/>
    </source>
</evidence>
<feature type="transmembrane region" description="Helical" evidence="1">
    <location>
        <begin position="307"/>
        <end position="327"/>
    </location>
</feature>
<dbReference type="EMBL" id="LT618793">
    <property type="protein sequence ID" value="SCQ80469.1"/>
    <property type="molecule type" value="Genomic_DNA"/>
</dbReference>
<accession>A0A0A8RZ33</accession>
<feature type="transmembrane region" description="Helical" evidence="1">
    <location>
        <begin position="486"/>
        <end position="507"/>
    </location>
</feature>
<feature type="transmembrane region" description="Helical" evidence="1">
    <location>
        <begin position="60"/>
        <end position="81"/>
    </location>
</feature>
<feature type="transmembrane region" description="Helical" evidence="1">
    <location>
        <begin position="381"/>
        <end position="402"/>
    </location>
</feature>